<proteinExistence type="inferred from homology"/>
<gene>
    <name evidence="7" type="primary">yadL</name>
    <name evidence="7" type="ordered locus">c0168</name>
</gene>
<comment type="subcellular location">
    <subcellularLocation>
        <location evidence="1">Fimbrium</location>
    </subcellularLocation>
</comment>
<dbReference type="Gene3D" id="2.60.40.1090">
    <property type="entry name" value="Fimbrial-type adhesion domain"/>
    <property type="match status" value="1"/>
</dbReference>
<dbReference type="eggNOG" id="COG3539">
    <property type="taxonomic scope" value="Bacteria"/>
</dbReference>
<accession>A0A0H2V469</accession>
<evidence type="ECO:0000256" key="2">
    <source>
        <dbReference type="ARBA" id="ARBA00006671"/>
    </source>
</evidence>
<evidence type="ECO:0000256" key="4">
    <source>
        <dbReference type="ARBA" id="ARBA00023263"/>
    </source>
</evidence>
<dbReference type="InterPro" id="IPR036937">
    <property type="entry name" value="Adhesion_dom_fimbrial_sf"/>
</dbReference>
<keyword evidence="8" id="KW-1185">Reference proteome</keyword>
<evidence type="ECO:0000259" key="6">
    <source>
        <dbReference type="Pfam" id="PF00419"/>
    </source>
</evidence>
<dbReference type="GO" id="GO:0009289">
    <property type="term" value="C:pilus"/>
    <property type="evidence" value="ECO:0007669"/>
    <property type="project" value="UniProtKB-SubCell"/>
</dbReference>
<dbReference type="PANTHER" id="PTHR33420">
    <property type="entry name" value="FIMBRIAL SUBUNIT ELFA-RELATED"/>
    <property type="match status" value="1"/>
</dbReference>
<evidence type="ECO:0000313" key="8">
    <source>
        <dbReference type="Proteomes" id="UP000001410"/>
    </source>
</evidence>
<sequence length="204" mass="21192">MTMMILKKLCYGLSGSLFLASSLFTIPSHAATDSIGLTVTTDVEMGTCTSTLTDDGTTKISTINFGDVYISEINAKTKIKTFKLQFKDCAGIPGKKAKIKLTTRALCEGNSNNGPGFANASTATAKAAAVAVEVWSTSTPGKNGAKQFSCVTPATEEVSIANATGSNVVDYPMSAVLVVAKDKTVTNVTAGDFTAPATFTVTYN</sequence>
<dbReference type="Proteomes" id="UP000001410">
    <property type="component" value="Chromosome"/>
</dbReference>
<feature type="domain" description="Fimbrial-type adhesion" evidence="6">
    <location>
        <begin position="47"/>
        <end position="203"/>
    </location>
</feature>
<name>A0A0H2V469_ECOL6</name>
<dbReference type="NCBIfam" id="NF011797">
    <property type="entry name" value="PRK15263.1-3"/>
    <property type="match status" value="1"/>
</dbReference>
<dbReference type="HOGENOM" id="CLU_116193_1_0_6"/>
<organism evidence="7 8">
    <name type="scientific">Escherichia coli O6:H1 (strain CFT073 / ATCC 700928 / UPEC)</name>
    <dbReference type="NCBI Taxonomy" id="199310"/>
    <lineage>
        <taxon>Bacteria</taxon>
        <taxon>Pseudomonadati</taxon>
        <taxon>Pseudomonadota</taxon>
        <taxon>Gammaproteobacteria</taxon>
        <taxon>Enterobacterales</taxon>
        <taxon>Enterobacteriaceae</taxon>
        <taxon>Escherichia</taxon>
    </lineage>
</organism>
<dbReference type="KEGG" id="ecc:c0168"/>
<keyword evidence="4" id="KW-0281">Fimbrium</keyword>
<dbReference type="InterPro" id="IPR050263">
    <property type="entry name" value="Bact_Fimbrial_Adh_Pro"/>
</dbReference>
<feature type="signal peptide" evidence="5">
    <location>
        <begin position="1"/>
        <end position="30"/>
    </location>
</feature>
<dbReference type="AlphaFoldDB" id="A0A0H2V469"/>
<dbReference type="SUPFAM" id="SSF49401">
    <property type="entry name" value="Bacterial adhesins"/>
    <property type="match status" value="1"/>
</dbReference>
<dbReference type="EMBL" id="AE014075">
    <property type="protein sequence ID" value="AAN78662.1"/>
    <property type="molecule type" value="Genomic_DNA"/>
</dbReference>
<evidence type="ECO:0000313" key="7">
    <source>
        <dbReference type="EMBL" id="AAN78662.1"/>
    </source>
</evidence>
<dbReference type="GO" id="GO:0043709">
    <property type="term" value="P:cell adhesion involved in single-species biofilm formation"/>
    <property type="evidence" value="ECO:0007669"/>
    <property type="project" value="TreeGrafter"/>
</dbReference>
<dbReference type="SMR" id="A0A0H2V469"/>
<comment type="similarity">
    <text evidence="2">Belongs to the fimbrial protein family.</text>
</comment>
<reference evidence="7 8" key="1">
    <citation type="journal article" date="2002" name="Proc. Natl. Acad. Sci. U.S.A.">
        <title>Extensive mosaic structure revealed by the complete genome sequence of uropathogenic Escherichia coli.</title>
        <authorList>
            <person name="Welch R.A."/>
            <person name="Burland V."/>
            <person name="Plunkett G.III."/>
            <person name="Redford P."/>
            <person name="Roesch P."/>
            <person name="Rasko D."/>
            <person name="Buckles E.L."/>
            <person name="Liou S.R."/>
            <person name="Boutin A."/>
            <person name="Hackett J."/>
            <person name="Stroud D."/>
            <person name="Mayhew G.F."/>
            <person name="Rose D.J."/>
            <person name="Zhou S."/>
            <person name="Schwartz D.C."/>
            <person name="Perna N.T."/>
            <person name="Mobley H.L."/>
            <person name="Donnenberg M.S."/>
            <person name="Blattner F.R."/>
        </authorList>
    </citation>
    <scope>NUCLEOTIDE SEQUENCE [LARGE SCALE GENOMIC DNA]</scope>
    <source>
        <strain evidence="8">CFT073 / ATCC 700928 / UPEC</strain>
    </source>
</reference>
<dbReference type="InterPro" id="IPR000259">
    <property type="entry name" value="Adhesion_dom_fimbrial"/>
</dbReference>
<evidence type="ECO:0000256" key="3">
    <source>
        <dbReference type="ARBA" id="ARBA00022729"/>
    </source>
</evidence>
<keyword evidence="3 5" id="KW-0732">Signal</keyword>
<evidence type="ECO:0000256" key="1">
    <source>
        <dbReference type="ARBA" id="ARBA00004561"/>
    </source>
</evidence>
<dbReference type="InterPro" id="IPR008966">
    <property type="entry name" value="Adhesion_dom_sf"/>
</dbReference>
<dbReference type="STRING" id="199310.c0168"/>
<evidence type="ECO:0000256" key="5">
    <source>
        <dbReference type="SAM" id="SignalP"/>
    </source>
</evidence>
<feature type="chain" id="PRO_5002599562" description="Fimbrial-type adhesion domain-containing protein" evidence="5">
    <location>
        <begin position="31"/>
        <end position="204"/>
    </location>
</feature>
<dbReference type="PANTHER" id="PTHR33420:SF12">
    <property type="entry name" value="FIMBRIN-LIKE PROTEIN FIMI-RELATED"/>
    <property type="match status" value="1"/>
</dbReference>
<dbReference type="Pfam" id="PF00419">
    <property type="entry name" value="Fimbrial"/>
    <property type="match status" value="1"/>
</dbReference>
<protein>
    <recommendedName>
        <fullName evidence="6">Fimbrial-type adhesion domain-containing protein</fullName>
    </recommendedName>
</protein>